<comment type="caution">
    <text evidence="1">The sequence shown here is derived from an EMBL/GenBank/DDBJ whole genome shotgun (WGS) entry which is preliminary data.</text>
</comment>
<proteinExistence type="predicted"/>
<dbReference type="Proteomes" id="UP000298324">
    <property type="component" value="Unassembled WGS sequence"/>
</dbReference>
<gene>
    <name evidence="1" type="ORF">Psch_00008</name>
</gene>
<keyword evidence="2" id="KW-1185">Reference proteome</keyword>
<evidence type="ECO:0000313" key="1">
    <source>
        <dbReference type="EMBL" id="TEB06480.1"/>
    </source>
</evidence>
<name>A0A4Y7RCM7_9FIRM</name>
<organism evidence="1 2">
    <name type="scientific">Pelotomaculum schinkii</name>
    <dbReference type="NCBI Taxonomy" id="78350"/>
    <lineage>
        <taxon>Bacteria</taxon>
        <taxon>Bacillati</taxon>
        <taxon>Bacillota</taxon>
        <taxon>Clostridia</taxon>
        <taxon>Eubacteriales</taxon>
        <taxon>Desulfotomaculaceae</taxon>
        <taxon>Pelotomaculum</taxon>
    </lineage>
</organism>
<reference evidence="1 2" key="1">
    <citation type="journal article" date="2018" name="Environ. Microbiol.">
        <title>Novel energy conservation strategies and behaviour of Pelotomaculum schinkii driving syntrophic propionate catabolism.</title>
        <authorList>
            <person name="Hidalgo-Ahumada C.A.P."/>
            <person name="Nobu M.K."/>
            <person name="Narihiro T."/>
            <person name="Tamaki H."/>
            <person name="Liu W.T."/>
            <person name="Kamagata Y."/>
            <person name="Stams A.J.M."/>
            <person name="Imachi H."/>
            <person name="Sousa D.Z."/>
        </authorList>
    </citation>
    <scope>NUCLEOTIDE SEQUENCE [LARGE SCALE GENOMIC DNA]</scope>
    <source>
        <strain evidence="1 2">HH</strain>
    </source>
</reference>
<dbReference type="RefSeq" id="WP_134220267.1">
    <property type="nucleotide sequence ID" value="NZ_QFGA01000001.1"/>
</dbReference>
<dbReference type="EMBL" id="QFGA01000001">
    <property type="protein sequence ID" value="TEB06480.1"/>
    <property type="molecule type" value="Genomic_DNA"/>
</dbReference>
<sequence length="80" mass="9334">MAKILREGASYTQRDIVDLLGEFSAFKDRVTKKFKDLAKELEGKPNEHELWVNVYLISCDYSEEIVGRRLKQQESLQKIS</sequence>
<dbReference type="AlphaFoldDB" id="A0A4Y7RCM7"/>
<protein>
    <submittedName>
        <fullName evidence="1">Uncharacterized protein</fullName>
    </submittedName>
</protein>
<accession>A0A4Y7RCM7</accession>
<evidence type="ECO:0000313" key="2">
    <source>
        <dbReference type="Proteomes" id="UP000298324"/>
    </source>
</evidence>